<reference evidence="2" key="2">
    <citation type="submission" date="2024-10" db="UniProtKB">
        <authorList>
            <consortium name="EnsemblProtists"/>
        </authorList>
    </citation>
    <scope>IDENTIFICATION</scope>
</reference>
<protein>
    <submittedName>
        <fullName evidence="2">Uncharacterized protein</fullName>
    </submittedName>
</protein>
<dbReference type="HOGENOM" id="CLU_476893_0_0_1"/>
<dbReference type="Gene3D" id="2.130.10.10">
    <property type="entry name" value="YVTN repeat-like/Quinoprotein amine dehydrogenase"/>
    <property type="match status" value="1"/>
</dbReference>
<feature type="compositionally biased region" description="Acidic residues" evidence="1">
    <location>
        <begin position="470"/>
        <end position="496"/>
    </location>
</feature>
<dbReference type="KEGG" id="ehx:EMIHUDRAFT_123092"/>
<dbReference type="RefSeq" id="XP_005783645.1">
    <property type="nucleotide sequence ID" value="XM_005783588.1"/>
</dbReference>
<sequence length="572" mass="61824">MGPTAASSPFFVVSLAVDGPWLALGGHGHVSLHDLRTGKRCWQQPHAASAAGSDDSAHLVSMVTVCAVSGHVAALTPADGTVIVRSLTSGDLLHRVDHFELLRGLWGELTHLHGGVEVHTPAGRLERMCTYSPARLGLESGPEAGPLRLVTVAQLPEPGEDRDGELVPAPLVSLLWLLPTEADAAAPPKLLRAREGAMSEQAGVMAEVYLTPGPRADGPYELLLLDVLTLRPVGKAVLALRSEQAHAFDYDDCMRKAPTFVSIQRRGERRWVFVLESPKPRSHGADAGVYLEVWSLRSRQSADEIRESHTAGGGGLLPAAQSLCDPEEALRTAPQLEASLLQVIDVASPLYIWGDEDRSPVLRLEWPSFDRHRSAWLVYQHTVRVNGIERPGLLHLDSGERHLGAEGAYVGDCFEAMKTAPRVPACTDLRLLWADAASEPAPWLLLERPGESRSGATEVVRFECWQLTAEGEEGEGEGESGGEEGEEGEEEGEERGEDGATSGRLRKGPALRTTHASAAMRQLMGSTPVPLELVRMARSEPLVTAASWRWLVLLDMHGVHILDFGVGGFRGR</sequence>
<name>A0A0D3K631_EMIH1</name>
<dbReference type="InterPro" id="IPR015943">
    <property type="entry name" value="WD40/YVTN_repeat-like_dom_sf"/>
</dbReference>
<evidence type="ECO:0000313" key="3">
    <source>
        <dbReference type="Proteomes" id="UP000013827"/>
    </source>
</evidence>
<keyword evidence="3" id="KW-1185">Reference proteome</keyword>
<accession>A0A0D3K631</accession>
<dbReference type="EnsemblProtists" id="EOD31216">
    <property type="protein sequence ID" value="EOD31216"/>
    <property type="gene ID" value="EMIHUDRAFT_123092"/>
</dbReference>
<dbReference type="InterPro" id="IPR011047">
    <property type="entry name" value="Quinoprotein_ADH-like_sf"/>
</dbReference>
<dbReference type="GeneID" id="17276491"/>
<dbReference type="AlphaFoldDB" id="A0A0D3K631"/>
<dbReference type="SUPFAM" id="SSF50998">
    <property type="entry name" value="Quinoprotein alcohol dehydrogenase-like"/>
    <property type="match status" value="1"/>
</dbReference>
<dbReference type="Proteomes" id="UP000013827">
    <property type="component" value="Unassembled WGS sequence"/>
</dbReference>
<evidence type="ECO:0000256" key="1">
    <source>
        <dbReference type="SAM" id="MobiDB-lite"/>
    </source>
</evidence>
<reference evidence="3" key="1">
    <citation type="journal article" date="2013" name="Nature">
        <title>Pan genome of the phytoplankton Emiliania underpins its global distribution.</title>
        <authorList>
            <person name="Read B.A."/>
            <person name="Kegel J."/>
            <person name="Klute M.J."/>
            <person name="Kuo A."/>
            <person name="Lefebvre S.C."/>
            <person name="Maumus F."/>
            <person name="Mayer C."/>
            <person name="Miller J."/>
            <person name="Monier A."/>
            <person name="Salamov A."/>
            <person name="Young J."/>
            <person name="Aguilar M."/>
            <person name="Claverie J.M."/>
            <person name="Frickenhaus S."/>
            <person name="Gonzalez K."/>
            <person name="Herman E.K."/>
            <person name="Lin Y.C."/>
            <person name="Napier J."/>
            <person name="Ogata H."/>
            <person name="Sarno A.F."/>
            <person name="Shmutz J."/>
            <person name="Schroeder D."/>
            <person name="de Vargas C."/>
            <person name="Verret F."/>
            <person name="von Dassow P."/>
            <person name="Valentin K."/>
            <person name="Van de Peer Y."/>
            <person name="Wheeler G."/>
            <person name="Dacks J.B."/>
            <person name="Delwiche C.F."/>
            <person name="Dyhrman S.T."/>
            <person name="Glockner G."/>
            <person name="John U."/>
            <person name="Richards T."/>
            <person name="Worden A.Z."/>
            <person name="Zhang X."/>
            <person name="Grigoriev I.V."/>
            <person name="Allen A.E."/>
            <person name="Bidle K."/>
            <person name="Borodovsky M."/>
            <person name="Bowler C."/>
            <person name="Brownlee C."/>
            <person name="Cock J.M."/>
            <person name="Elias M."/>
            <person name="Gladyshev V.N."/>
            <person name="Groth M."/>
            <person name="Guda C."/>
            <person name="Hadaegh A."/>
            <person name="Iglesias-Rodriguez M.D."/>
            <person name="Jenkins J."/>
            <person name="Jones B.M."/>
            <person name="Lawson T."/>
            <person name="Leese F."/>
            <person name="Lindquist E."/>
            <person name="Lobanov A."/>
            <person name="Lomsadze A."/>
            <person name="Malik S.B."/>
            <person name="Marsh M.E."/>
            <person name="Mackinder L."/>
            <person name="Mock T."/>
            <person name="Mueller-Roeber B."/>
            <person name="Pagarete A."/>
            <person name="Parker M."/>
            <person name="Probert I."/>
            <person name="Quesneville H."/>
            <person name="Raines C."/>
            <person name="Rensing S.A."/>
            <person name="Riano-Pachon D.M."/>
            <person name="Richier S."/>
            <person name="Rokitta S."/>
            <person name="Shiraiwa Y."/>
            <person name="Soanes D.M."/>
            <person name="van der Giezen M."/>
            <person name="Wahlund T.M."/>
            <person name="Williams B."/>
            <person name="Wilson W."/>
            <person name="Wolfe G."/>
            <person name="Wurch L.L."/>
        </authorList>
    </citation>
    <scope>NUCLEOTIDE SEQUENCE</scope>
</reference>
<organism evidence="2 3">
    <name type="scientific">Emiliania huxleyi (strain CCMP1516)</name>
    <dbReference type="NCBI Taxonomy" id="280463"/>
    <lineage>
        <taxon>Eukaryota</taxon>
        <taxon>Haptista</taxon>
        <taxon>Haptophyta</taxon>
        <taxon>Prymnesiophyceae</taxon>
        <taxon>Isochrysidales</taxon>
        <taxon>Noelaerhabdaceae</taxon>
        <taxon>Emiliania</taxon>
    </lineage>
</organism>
<feature type="region of interest" description="Disordered" evidence="1">
    <location>
        <begin position="468"/>
        <end position="510"/>
    </location>
</feature>
<proteinExistence type="predicted"/>
<evidence type="ECO:0000313" key="2">
    <source>
        <dbReference type="EnsemblProtists" id="EOD31216"/>
    </source>
</evidence>
<dbReference type="PaxDb" id="2903-EOD31216"/>